<dbReference type="PANTHER" id="PTHR22911">
    <property type="entry name" value="ACYL-MALONYL CONDENSING ENZYME-RELATED"/>
    <property type="match status" value="1"/>
</dbReference>
<feature type="transmembrane region" description="Helical" evidence="1">
    <location>
        <begin position="238"/>
        <end position="259"/>
    </location>
</feature>
<feature type="transmembrane region" description="Helical" evidence="1">
    <location>
        <begin position="118"/>
        <end position="137"/>
    </location>
</feature>
<feature type="domain" description="EamA" evidence="2">
    <location>
        <begin position="8"/>
        <end position="135"/>
    </location>
</feature>
<dbReference type="SUPFAM" id="SSF103481">
    <property type="entry name" value="Multidrug resistance efflux transporter EmrE"/>
    <property type="match status" value="2"/>
</dbReference>
<keyword evidence="1" id="KW-1133">Transmembrane helix</keyword>
<keyword evidence="1" id="KW-0812">Transmembrane</keyword>
<proteinExistence type="predicted"/>
<feature type="transmembrane region" description="Helical" evidence="1">
    <location>
        <begin position="143"/>
        <end position="163"/>
    </location>
</feature>
<protein>
    <submittedName>
        <fullName evidence="3">EamA family transporter</fullName>
    </submittedName>
</protein>
<feature type="transmembrane region" description="Helical" evidence="1">
    <location>
        <begin position="265"/>
        <end position="284"/>
    </location>
</feature>
<dbReference type="KEGG" id="ptaw:DW352_16945"/>
<feature type="domain" description="EamA" evidence="2">
    <location>
        <begin position="148"/>
        <end position="276"/>
    </location>
</feature>
<dbReference type="RefSeq" id="WP_115692440.1">
    <property type="nucleotide sequence ID" value="NZ_CP031417.1"/>
</dbReference>
<name>A0A345ZYR4_9HYPH</name>
<feature type="transmembrane region" description="Helical" evidence="1">
    <location>
        <begin position="175"/>
        <end position="196"/>
    </location>
</feature>
<feature type="transmembrane region" description="Helical" evidence="1">
    <location>
        <begin position="7"/>
        <end position="27"/>
    </location>
</feature>
<organism evidence="3 4">
    <name type="scientific">Pseudolabrys taiwanensis</name>
    <dbReference type="NCBI Taxonomy" id="331696"/>
    <lineage>
        <taxon>Bacteria</taxon>
        <taxon>Pseudomonadati</taxon>
        <taxon>Pseudomonadota</taxon>
        <taxon>Alphaproteobacteria</taxon>
        <taxon>Hyphomicrobiales</taxon>
        <taxon>Xanthobacteraceae</taxon>
        <taxon>Pseudolabrys</taxon>
    </lineage>
</organism>
<dbReference type="InterPro" id="IPR037185">
    <property type="entry name" value="EmrE-like"/>
</dbReference>
<dbReference type="PANTHER" id="PTHR22911:SF76">
    <property type="entry name" value="EAMA DOMAIN-CONTAINING PROTEIN"/>
    <property type="match status" value="1"/>
</dbReference>
<dbReference type="OrthoDB" id="9795732at2"/>
<feature type="transmembrane region" description="Helical" evidence="1">
    <location>
        <begin position="95"/>
        <end position="111"/>
    </location>
</feature>
<gene>
    <name evidence="3" type="ORF">DW352_16945</name>
</gene>
<keyword evidence="4" id="KW-1185">Reference proteome</keyword>
<sequence>MSSARATIIGFSAILMWSLLAVLTVASGRVPPFQLAAMTFAVGGAIGAAWVARTGAWRALRQRPVVWALGVGGLFGYHALYFIALRLAPPAEAGLLNYFWPLLIVLFSGLLPGERLHLHSVIGALLGLAGTVILFLGKGLAPALAYLPGYSAAFCAAFVWSGYSVLSRRFAATPTAAVAGFCLATACLAALCHLALETTVWPENGTQWMAVLALGVGPVGIAFYAWDVGVKRGDIRLLGVTSYAAPILSTVFLVLAGYAEASTTLGLAAILIAVGGLWASQDMLRRKPA</sequence>
<evidence type="ECO:0000256" key="1">
    <source>
        <dbReference type="SAM" id="Phobius"/>
    </source>
</evidence>
<dbReference type="Proteomes" id="UP000254889">
    <property type="component" value="Chromosome"/>
</dbReference>
<dbReference type="InterPro" id="IPR000620">
    <property type="entry name" value="EamA_dom"/>
</dbReference>
<keyword evidence="1" id="KW-0472">Membrane</keyword>
<reference evidence="3 4" key="1">
    <citation type="submission" date="2018-07" db="EMBL/GenBank/DDBJ databases">
        <authorList>
            <person name="Quirk P.G."/>
            <person name="Krulwich T.A."/>
        </authorList>
    </citation>
    <scope>NUCLEOTIDE SEQUENCE [LARGE SCALE GENOMIC DNA]</scope>
    <source>
        <strain evidence="3 4">CC-BB4</strain>
    </source>
</reference>
<evidence type="ECO:0000259" key="2">
    <source>
        <dbReference type="Pfam" id="PF00892"/>
    </source>
</evidence>
<feature type="transmembrane region" description="Helical" evidence="1">
    <location>
        <begin position="208"/>
        <end position="226"/>
    </location>
</feature>
<dbReference type="Pfam" id="PF00892">
    <property type="entry name" value="EamA"/>
    <property type="match status" value="2"/>
</dbReference>
<feature type="transmembrane region" description="Helical" evidence="1">
    <location>
        <begin position="64"/>
        <end position="83"/>
    </location>
</feature>
<dbReference type="EMBL" id="CP031417">
    <property type="protein sequence ID" value="AXK82061.1"/>
    <property type="molecule type" value="Genomic_DNA"/>
</dbReference>
<dbReference type="GO" id="GO:0016020">
    <property type="term" value="C:membrane"/>
    <property type="evidence" value="ECO:0007669"/>
    <property type="project" value="InterPro"/>
</dbReference>
<feature type="transmembrane region" description="Helical" evidence="1">
    <location>
        <begin position="33"/>
        <end position="52"/>
    </location>
</feature>
<evidence type="ECO:0000313" key="3">
    <source>
        <dbReference type="EMBL" id="AXK82061.1"/>
    </source>
</evidence>
<evidence type="ECO:0000313" key="4">
    <source>
        <dbReference type="Proteomes" id="UP000254889"/>
    </source>
</evidence>
<accession>A0A345ZYR4</accession>
<dbReference type="AlphaFoldDB" id="A0A345ZYR4"/>